<feature type="region of interest" description="Disordered" evidence="1">
    <location>
        <begin position="150"/>
        <end position="282"/>
    </location>
</feature>
<gene>
    <name evidence="2" type="ORF">THAOC_04207</name>
</gene>
<evidence type="ECO:0000313" key="2">
    <source>
        <dbReference type="EMBL" id="EJK74134.1"/>
    </source>
</evidence>
<dbReference type="EMBL" id="AGNL01003925">
    <property type="protein sequence ID" value="EJK74134.1"/>
    <property type="molecule type" value="Genomic_DNA"/>
</dbReference>
<sequence>MPSLDNGPDTPAGSLPCPFREPINEYDEVLLVAENLPDGYSRQWHSLKGMEALLYNGGFRSLPVGFLAKAVASLNRGNKRGYKTDRLRLAGGQSTYYLFETDARRLESRWNTPLYNCPRSQFALHRGGISIEDGYFQAYRYKFLSKYLGSSSSTSTTGDGAARGTGEQGNASTSGAPTTLTAGNETARGTAAGERGNEATTLTADESSNELAMETGDEAAQGAGEQRNASTAGATSTPTAGDETARITAAGERGNEALTSTTDESTPPSSGEGRGMSEQGND</sequence>
<feature type="compositionally biased region" description="Low complexity" evidence="1">
    <location>
        <begin position="229"/>
        <end position="241"/>
    </location>
</feature>
<reference evidence="2 3" key="1">
    <citation type="journal article" date="2012" name="Genome Biol.">
        <title>Genome and low-iron response of an oceanic diatom adapted to chronic iron limitation.</title>
        <authorList>
            <person name="Lommer M."/>
            <person name="Specht M."/>
            <person name="Roy A.S."/>
            <person name="Kraemer L."/>
            <person name="Andreson R."/>
            <person name="Gutowska M.A."/>
            <person name="Wolf J."/>
            <person name="Bergner S.V."/>
            <person name="Schilhabel M.B."/>
            <person name="Klostermeier U.C."/>
            <person name="Beiko R.G."/>
            <person name="Rosenstiel P."/>
            <person name="Hippler M."/>
            <person name="Laroche J."/>
        </authorList>
    </citation>
    <scope>NUCLEOTIDE SEQUENCE [LARGE SCALE GENOMIC DNA]</scope>
    <source>
        <strain evidence="2 3">CCMP1005</strain>
    </source>
</reference>
<dbReference type="eggNOG" id="ENOG502R11V">
    <property type="taxonomic scope" value="Eukaryota"/>
</dbReference>
<feature type="compositionally biased region" description="Polar residues" evidence="1">
    <location>
        <begin position="198"/>
        <end position="210"/>
    </location>
</feature>
<keyword evidence="3" id="KW-1185">Reference proteome</keyword>
<evidence type="ECO:0000256" key="1">
    <source>
        <dbReference type="SAM" id="MobiDB-lite"/>
    </source>
</evidence>
<feature type="compositionally biased region" description="Low complexity" evidence="1">
    <location>
        <begin position="259"/>
        <end position="270"/>
    </location>
</feature>
<dbReference type="AlphaFoldDB" id="K0TAK4"/>
<proteinExistence type="predicted"/>
<organism evidence="2 3">
    <name type="scientific">Thalassiosira oceanica</name>
    <name type="common">Marine diatom</name>
    <dbReference type="NCBI Taxonomy" id="159749"/>
    <lineage>
        <taxon>Eukaryota</taxon>
        <taxon>Sar</taxon>
        <taxon>Stramenopiles</taxon>
        <taxon>Ochrophyta</taxon>
        <taxon>Bacillariophyta</taxon>
        <taxon>Coscinodiscophyceae</taxon>
        <taxon>Thalassiosirophycidae</taxon>
        <taxon>Thalassiosirales</taxon>
        <taxon>Thalassiosiraceae</taxon>
        <taxon>Thalassiosira</taxon>
    </lineage>
</organism>
<accession>K0TAK4</accession>
<dbReference type="Proteomes" id="UP000266841">
    <property type="component" value="Unassembled WGS sequence"/>
</dbReference>
<feature type="compositionally biased region" description="Low complexity" evidence="1">
    <location>
        <begin position="150"/>
        <end position="160"/>
    </location>
</feature>
<protein>
    <submittedName>
        <fullName evidence="2">Uncharacterized protein</fullName>
    </submittedName>
</protein>
<name>K0TAK4_THAOC</name>
<comment type="caution">
    <text evidence="2">The sequence shown here is derived from an EMBL/GenBank/DDBJ whole genome shotgun (WGS) entry which is preliminary data.</text>
</comment>
<feature type="non-terminal residue" evidence="2">
    <location>
        <position position="282"/>
    </location>
</feature>
<feature type="compositionally biased region" description="Polar residues" evidence="1">
    <location>
        <begin position="168"/>
        <end position="184"/>
    </location>
</feature>
<evidence type="ECO:0000313" key="3">
    <source>
        <dbReference type="Proteomes" id="UP000266841"/>
    </source>
</evidence>